<dbReference type="Gene3D" id="1.25.10.10">
    <property type="entry name" value="Leucine-rich Repeat Variant"/>
    <property type="match status" value="1"/>
</dbReference>
<keyword evidence="10" id="KW-1185">Reference proteome</keyword>
<dbReference type="InterPro" id="IPR011042">
    <property type="entry name" value="6-blade_b-propeller_TolB-like"/>
</dbReference>
<dbReference type="InterPro" id="IPR011989">
    <property type="entry name" value="ARM-like"/>
</dbReference>
<evidence type="ECO:0000313" key="10">
    <source>
        <dbReference type="Proteomes" id="UP000321927"/>
    </source>
</evidence>
<dbReference type="EMBL" id="QKZU01000012">
    <property type="protein sequence ID" value="PZX53433.1"/>
    <property type="molecule type" value="Genomic_DNA"/>
</dbReference>
<dbReference type="OrthoDB" id="9808161at2"/>
<dbReference type="InterPro" id="IPR009056">
    <property type="entry name" value="Cyt_c-like_dom"/>
</dbReference>
<dbReference type="GO" id="GO:0020037">
    <property type="term" value="F:heme binding"/>
    <property type="evidence" value="ECO:0007669"/>
    <property type="project" value="InterPro"/>
</dbReference>
<proteinExistence type="predicted"/>
<sequence>MSITRSISYFFAVMILASCAKNTSDDPSNPSPARTAEEELATFQLESGFAIQLVAAEPMVEEPVFITFDEDARLWVIEMRGFMTDTLGSEEDKPIGRISILEDKDGDGVMDKRTIYMDSLIMPRALGFFADGVLVAENSALWVTQDLDGDMKADTKILLDSTYASSGNPEHSDNGLLRNVDNWYYNAKSKIRYKYQSGEWIRELTEFRGQWGISQDDQGRLFYNYNWSQLHADLVPPNYLSRNPNHSPSTGIDHGVAQDRRVYPIRATPAVNRGYIPGVLDENQRLMEFTAACSPLVFRSTLFPEEYYGNAFVAEPAGNLVKRNVLAENGNTITGIDPNPGKEFLASTDERFRPSDFATGPDGALYVADMYRGLIQHGEYLTPYLAQQTADRGLLMPIHLGRIWRIVPEGKSKRAMPKLSQATNEELIAFLSDKDGWYRDMAQRLLVERNDKSVKEELMKVISDSNSSEMGRFHALWTLEGLGVLSENFLISVFEQSSGLIQSTALRLLEPFAQASSAIGSKLAIAMQDAAAEATHEEALQLALSSYVLSADEAGKMLTAIFKLYGEDALIRDAMMSSLAGREYGFLKKLWVSADWEKQDQIKEILLETLATSVLKNGNASEVNCLLSMADAKKLGWKENILISGMSIQAANLKDKEPIALKFEPSLFKRTDLPIDGNRLDMLMRIFSWPGFEPSQVAVAESQLDEKGMQQFAQGRQKFLITCAGCHGSDGGGAPRMGPPLTNSEWVLGDERRLAMILLHGLEGPIDVAGKTYDAPDILPVMPAHSTMDDGSIAAILTYIRNEWGNQAPPISGRTVSKTRLTTQGRVYPWKATELNEYIEALPPEEAPKP</sequence>
<dbReference type="RefSeq" id="WP_086502446.1">
    <property type="nucleotide sequence ID" value="NZ_MSSV01000016.1"/>
</dbReference>
<name>A0A2W7QY26_9BACT</name>
<dbReference type="PANTHER" id="PTHR33546">
    <property type="entry name" value="LARGE, MULTIFUNCTIONAL SECRETED PROTEIN-RELATED"/>
    <property type="match status" value="1"/>
</dbReference>
<reference evidence="7 9" key="1">
    <citation type="submission" date="2018-06" db="EMBL/GenBank/DDBJ databases">
        <title>Genomic Encyclopedia of Archaeal and Bacterial Type Strains, Phase II (KMG-II): from individual species to whole genera.</title>
        <authorList>
            <person name="Goeker M."/>
        </authorList>
    </citation>
    <scope>NUCLEOTIDE SEQUENCE [LARGE SCALE GENOMIC DNA]</scope>
    <source>
        <strain evidence="7 9">DSM 22686</strain>
    </source>
</reference>
<dbReference type="InterPro" id="IPR011041">
    <property type="entry name" value="Quinoprot_gluc/sorb_DH_b-prop"/>
</dbReference>
<feature type="domain" description="Cytochrome c" evidence="6">
    <location>
        <begin position="710"/>
        <end position="843"/>
    </location>
</feature>
<evidence type="ECO:0000256" key="2">
    <source>
        <dbReference type="ARBA" id="ARBA00022723"/>
    </source>
</evidence>
<feature type="signal peptide" evidence="5">
    <location>
        <begin position="1"/>
        <end position="20"/>
    </location>
</feature>
<comment type="caution">
    <text evidence="7">The sequence shown here is derived from an EMBL/GenBank/DDBJ whole genome shotgun (WGS) entry which is preliminary data.</text>
</comment>
<accession>A0A2W7QY26</accession>
<evidence type="ECO:0000259" key="6">
    <source>
        <dbReference type="PROSITE" id="PS51007"/>
    </source>
</evidence>
<dbReference type="Pfam" id="PF23500">
    <property type="entry name" value="DUF7133"/>
    <property type="match status" value="1"/>
</dbReference>
<keyword evidence="5" id="KW-0732">Signal</keyword>
<reference evidence="8 10" key="2">
    <citation type="submission" date="2019-08" db="EMBL/GenBank/DDBJ databases">
        <title>Genome of Algoriphagus ratkowskyi IC026.</title>
        <authorList>
            <person name="Bowman J.P."/>
        </authorList>
    </citation>
    <scope>NUCLEOTIDE SEQUENCE [LARGE SCALE GENOMIC DNA]</scope>
    <source>
        <strain evidence="8 10">IC026</strain>
    </source>
</reference>
<keyword evidence="3 4" id="KW-0408">Iron</keyword>
<dbReference type="SUPFAM" id="SSF46626">
    <property type="entry name" value="Cytochrome c"/>
    <property type="match status" value="1"/>
</dbReference>
<evidence type="ECO:0000256" key="3">
    <source>
        <dbReference type="ARBA" id="ARBA00023004"/>
    </source>
</evidence>
<dbReference type="Proteomes" id="UP000249115">
    <property type="component" value="Unassembled WGS sequence"/>
</dbReference>
<organism evidence="7 9">
    <name type="scientific">Algoriphagus ratkowskyi</name>
    <dbReference type="NCBI Taxonomy" id="57028"/>
    <lineage>
        <taxon>Bacteria</taxon>
        <taxon>Pseudomonadati</taxon>
        <taxon>Bacteroidota</taxon>
        <taxon>Cytophagia</taxon>
        <taxon>Cytophagales</taxon>
        <taxon>Cyclobacteriaceae</taxon>
        <taxon>Algoriphagus</taxon>
    </lineage>
</organism>
<dbReference type="Proteomes" id="UP000321927">
    <property type="component" value="Unassembled WGS sequence"/>
</dbReference>
<evidence type="ECO:0000313" key="7">
    <source>
        <dbReference type="EMBL" id="PZX53433.1"/>
    </source>
</evidence>
<dbReference type="EMBL" id="VORV01000011">
    <property type="protein sequence ID" value="TXD76524.1"/>
    <property type="molecule type" value="Genomic_DNA"/>
</dbReference>
<dbReference type="PROSITE" id="PS51257">
    <property type="entry name" value="PROKAR_LIPOPROTEIN"/>
    <property type="match status" value="1"/>
</dbReference>
<dbReference type="Pfam" id="PF00034">
    <property type="entry name" value="Cytochrom_C"/>
    <property type="match status" value="1"/>
</dbReference>
<protein>
    <submittedName>
        <fullName evidence="8">C-type cytochrome</fullName>
    </submittedName>
    <submittedName>
        <fullName evidence="7">Cbb3-type cytochrome c oxidase subunit III</fullName>
    </submittedName>
</protein>
<dbReference type="Gene3D" id="1.10.760.10">
    <property type="entry name" value="Cytochrome c-like domain"/>
    <property type="match status" value="1"/>
</dbReference>
<dbReference type="SUPFAM" id="SSF50952">
    <property type="entry name" value="Soluble quinoprotein glucose dehydrogenase"/>
    <property type="match status" value="1"/>
</dbReference>
<evidence type="ECO:0000256" key="4">
    <source>
        <dbReference type="PROSITE-ProRule" id="PRU00433"/>
    </source>
</evidence>
<evidence type="ECO:0000256" key="1">
    <source>
        <dbReference type="ARBA" id="ARBA00022617"/>
    </source>
</evidence>
<evidence type="ECO:0000256" key="5">
    <source>
        <dbReference type="SAM" id="SignalP"/>
    </source>
</evidence>
<keyword evidence="2 4" id="KW-0479">Metal-binding</keyword>
<dbReference type="AlphaFoldDB" id="A0A2W7QY26"/>
<dbReference type="InterPro" id="IPR036909">
    <property type="entry name" value="Cyt_c-like_dom_sf"/>
</dbReference>
<dbReference type="GO" id="GO:0009055">
    <property type="term" value="F:electron transfer activity"/>
    <property type="evidence" value="ECO:0007669"/>
    <property type="project" value="InterPro"/>
</dbReference>
<gene>
    <name evidence="8" type="ORF">ESW18_16100</name>
    <name evidence="7" type="ORF">LV84_03157</name>
</gene>
<feature type="chain" id="PRO_5015850926" evidence="5">
    <location>
        <begin position="21"/>
        <end position="850"/>
    </location>
</feature>
<dbReference type="PROSITE" id="PS51007">
    <property type="entry name" value="CYTC"/>
    <property type="match status" value="1"/>
</dbReference>
<evidence type="ECO:0000313" key="9">
    <source>
        <dbReference type="Proteomes" id="UP000249115"/>
    </source>
</evidence>
<dbReference type="InterPro" id="IPR055557">
    <property type="entry name" value="DUF7133"/>
</dbReference>
<dbReference type="GO" id="GO:0046872">
    <property type="term" value="F:metal ion binding"/>
    <property type="evidence" value="ECO:0007669"/>
    <property type="project" value="UniProtKB-KW"/>
</dbReference>
<dbReference type="Gene3D" id="2.120.10.30">
    <property type="entry name" value="TolB, C-terminal domain"/>
    <property type="match status" value="1"/>
</dbReference>
<keyword evidence="1 4" id="KW-0349">Heme</keyword>
<evidence type="ECO:0000313" key="8">
    <source>
        <dbReference type="EMBL" id="TXD76524.1"/>
    </source>
</evidence>
<dbReference type="PANTHER" id="PTHR33546:SF1">
    <property type="entry name" value="LARGE, MULTIFUNCTIONAL SECRETED PROTEIN"/>
    <property type="match status" value="1"/>
</dbReference>